<organism evidence="8 9">
    <name type="scientific">Carnobacterium divergens DSM 20623</name>
    <dbReference type="NCBI Taxonomy" id="1449336"/>
    <lineage>
        <taxon>Bacteria</taxon>
        <taxon>Bacillati</taxon>
        <taxon>Bacillota</taxon>
        <taxon>Bacilli</taxon>
        <taxon>Lactobacillales</taxon>
        <taxon>Carnobacteriaceae</taxon>
        <taxon>Carnobacterium</taxon>
    </lineage>
</organism>
<dbReference type="CDD" id="cd01166">
    <property type="entry name" value="KdgK"/>
    <property type="match status" value="1"/>
</dbReference>
<dbReference type="Proteomes" id="UP000051658">
    <property type="component" value="Unassembled WGS sequence"/>
</dbReference>
<dbReference type="InterPro" id="IPR030830">
    <property type="entry name" value="Myo_inos_IolC"/>
</dbReference>
<feature type="domain" description="Carbohydrate kinase PfkB" evidence="7">
    <location>
        <begin position="23"/>
        <end position="324"/>
    </location>
</feature>
<comment type="caution">
    <text evidence="8">The sequence shown here is derived from an EMBL/GenBank/DDBJ whole genome shotgun (WGS) entry which is preliminary data.</text>
</comment>
<gene>
    <name evidence="6" type="primary">iolC</name>
    <name evidence="8" type="ORF">IV74_GL000830</name>
</gene>
<dbReference type="InterPro" id="IPR023314">
    <property type="entry name" value="Myo_inos_IolC-like_sf"/>
</dbReference>
<dbReference type="InterPro" id="IPR050306">
    <property type="entry name" value="PfkB_Carbo_kinase"/>
</dbReference>
<evidence type="ECO:0000256" key="4">
    <source>
        <dbReference type="ARBA" id="ARBA00022777"/>
    </source>
</evidence>
<dbReference type="PROSITE" id="PS00584">
    <property type="entry name" value="PFKB_KINASES_2"/>
    <property type="match status" value="1"/>
</dbReference>
<dbReference type="Pfam" id="PF00294">
    <property type="entry name" value="PfkB"/>
    <property type="match status" value="1"/>
</dbReference>
<dbReference type="InterPro" id="IPR002173">
    <property type="entry name" value="Carboh/pur_kinase_PfkB_CS"/>
</dbReference>
<sequence>MNGFWIENKLKGANNMTQTKEFDIIALGRACIDLNAVEYNRPMEESMTFKKYVGGSPANIAIGSSKLGVKSGFIGKIPDDQHGRFIKKFMSEAGIDTSEMVTDHEGHKSGLAFTEIKSPSECSILMYRENVADLFLKPEEISEDYIKKTKMLLVSGTALAMSPSREATLKAISIARKHNIQVTFELDYRPYTWNNPTEVEIYYSLVAQQSDIVIGTRDEYNQMEGLEKGDNQTTISNLFKHQPNLIVIKHGVEGSYAYTKAGESYRAGSYKTNVLKTFGAGDSYAAAFLYAISVGKEIETALKYGSASAAIVVSKHSSSEAMPTVAEIEELIQAQS</sequence>
<dbReference type="Gene3D" id="3.40.1190.20">
    <property type="match status" value="1"/>
</dbReference>
<accession>A0A0R2I4V3</accession>
<dbReference type="InterPro" id="IPR022841">
    <property type="entry name" value="DKG_kinase_firmi"/>
</dbReference>
<dbReference type="PANTHER" id="PTHR43085">
    <property type="entry name" value="HEXOKINASE FAMILY MEMBER"/>
    <property type="match status" value="1"/>
</dbReference>
<evidence type="ECO:0000313" key="8">
    <source>
        <dbReference type="EMBL" id="KRN56820.1"/>
    </source>
</evidence>
<keyword evidence="5 6" id="KW-0067">ATP-binding</keyword>
<comment type="function">
    <text evidence="6">Catalyzes the phosphorylation of 5-dehydro-2-deoxy-D-gluconate (2-deoxy-5-keto-D-gluconate or DKG) to 6-phospho-5-dehydro-2-deoxy-D-gluconate (DKGP).</text>
</comment>
<evidence type="ECO:0000259" key="7">
    <source>
        <dbReference type="Pfam" id="PF00294"/>
    </source>
</evidence>
<evidence type="ECO:0000256" key="1">
    <source>
        <dbReference type="ARBA" id="ARBA00010688"/>
    </source>
</evidence>
<dbReference type="PATRIC" id="fig|1449336.4.peg.845"/>
<keyword evidence="2 6" id="KW-0808">Transferase</keyword>
<dbReference type="EC" id="2.7.1.92" evidence="6"/>
<dbReference type="InterPro" id="IPR029056">
    <property type="entry name" value="Ribokinase-like"/>
</dbReference>
<dbReference type="GO" id="GO:0005524">
    <property type="term" value="F:ATP binding"/>
    <property type="evidence" value="ECO:0007669"/>
    <property type="project" value="UniProtKB-UniRule"/>
</dbReference>
<dbReference type="InterPro" id="IPR011611">
    <property type="entry name" value="PfkB_dom"/>
</dbReference>
<comment type="pathway">
    <text evidence="6">Polyol metabolism; myo-inositol degradation into acetyl-CoA; acetyl-CoA from myo-inositol: step 5/7.</text>
</comment>
<dbReference type="EMBL" id="JQBS01000018">
    <property type="protein sequence ID" value="KRN56820.1"/>
    <property type="molecule type" value="Genomic_DNA"/>
</dbReference>
<evidence type="ECO:0000256" key="3">
    <source>
        <dbReference type="ARBA" id="ARBA00022741"/>
    </source>
</evidence>
<dbReference type="AlphaFoldDB" id="A0A0R2I4V3"/>
<evidence type="ECO:0000313" key="9">
    <source>
        <dbReference type="Proteomes" id="UP000051658"/>
    </source>
</evidence>
<dbReference type="HAMAP" id="MF_01668">
    <property type="entry name" value="IolC"/>
    <property type="match status" value="1"/>
</dbReference>
<dbReference type="eggNOG" id="COG0524">
    <property type="taxonomic scope" value="Bacteria"/>
</dbReference>
<dbReference type="GO" id="GO:0047590">
    <property type="term" value="F:5-dehydro-2-deoxygluconokinase activity"/>
    <property type="evidence" value="ECO:0007669"/>
    <property type="project" value="UniProtKB-UniRule"/>
</dbReference>
<dbReference type="SUPFAM" id="SSF53613">
    <property type="entry name" value="Ribokinase-like"/>
    <property type="match status" value="1"/>
</dbReference>
<dbReference type="Gene3D" id="2.20.150.10">
    <property type="entry name" value="putative 5-dehydro-2- deoxygluconokinase"/>
    <property type="match status" value="1"/>
</dbReference>
<protein>
    <recommendedName>
        <fullName evidence="6">5-dehydro-2-deoxygluconokinase</fullName>
        <ecNumber evidence="6">2.7.1.92</ecNumber>
    </recommendedName>
    <alternativeName>
        <fullName evidence="6">2-deoxy-5-keto-D-gluconate kinase</fullName>
        <shortName evidence="6">DKG kinase</shortName>
    </alternativeName>
</protein>
<keyword evidence="3 6" id="KW-0547">Nucleotide-binding</keyword>
<keyword evidence="4 6" id="KW-0418">Kinase</keyword>
<dbReference type="NCBIfam" id="TIGR04382">
    <property type="entry name" value="myo_inos_iolC_N"/>
    <property type="match status" value="1"/>
</dbReference>
<dbReference type="UniPathway" id="UPA00076">
    <property type="reaction ID" value="UER00146"/>
</dbReference>
<evidence type="ECO:0000256" key="2">
    <source>
        <dbReference type="ARBA" id="ARBA00022679"/>
    </source>
</evidence>
<dbReference type="GO" id="GO:0019310">
    <property type="term" value="P:inositol catabolic process"/>
    <property type="evidence" value="ECO:0007669"/>
    <property type="project" value="UniProtKB-UniRule"/>
</dbReference>
<reference evidence="8 9" key="1">
    <citation type="journal article" date="2015" name="Genome Announc.">
        <title>Expanding the biotechnology potential of lactobacilli through comparative genomics of 213 strains and associated genera.</title>
        <authorList>
            <person name="Sun Z."/>
            <person name="Harris H.M."/>
            <person name="McCann A."/>
            <person name="Guo C."/>
            <person name="Argimon S."/>
            <person name="Zhang W."/>
            <person name="Yang X."/>
            <person name="Jeffery I.B."/>
            <person name="Cooney J.C."/>
            <person name="Kagawa T.F."/>
            <person name="Liu W."/>
            <person name="Song Y."/>
            <person name="Salvetti E."/>
            <person name="Wrobel A."/>
            <person name="Rasinkangas P."/>
            <person name="Parkhill J."/>
            <person name="Rea M.C."/>
            <person name="O'Sullivan O."/>
            <person name="Ritari J."/>
            <person name="Douillard F.P."/>
            <person name="Paul Ross R."/>
            <person name="Yang R."/>
            <person name="Briner A.E."/>
            <person name="Felis G.E."/>
            <person name="de Vos W.M."/>
            <person name="Barrangou R."/>
            <person name="Klaenhammer T.R."/>
            <person name="Caufield P.W."/>
            <person name="Cui Y."/>
            <person name="Zhang H."/>
            <person name="O'Toole P.W."/>
        </authorList>
    </citation>
    <scope>NUCLEOTIDE SEQUENCE [LARGE SCALE GENOMIC DNA]</scope>
    <source>
        <strain evidence="8 9">DSM 20623</strain>
    </source>
</reference>
<dbReference type="PANTHER" id="PTHR43085:SF49">
    <property type="entry name" value="5-DEHYDRO-2-DEOXYGLUCONOKINASE"/>
    <property type="match status" value="1"/>
</dbReference>
<comment type="catalytic activity">
    <reaction evidence="6">
        <text>5-dehydro-2-deoxy-D-gluconate + ATP = 6-phospho-5-dehydro-2-deoxy-D-gluconate + ADP + H(+)</text>
        <dbReference type="Rhea" id="RHEA:13497"/>
        <dbReference type="ChEBI" id="CHEBI:15378"/>
        <dbReference type="ChEBI" id="CHEBI:16669"/>
        <dbReference type="ChEBI" id="CHEBI:30616"/>
        <dbReference type="ChEBI" id="CHEBI:57949"/>
        <dbReference type="ChEBI" id="CHEBI:456216"/>
        <dbReference type="EC" id="2.7.1.92"/>
    </reaction>
</comment>
<comment type="similarity">
    <text evidence="1 6">Belongs to the carbohydrate kinase PfkB family.</text>
</comment>
<evidence type="ECO:0000256" key="6">
    <source>
        <dbReference type="HAMAP-Rule" id="MF_01668"/>
    </source>
</evidence>
<name>A0A0R2I4V3_CARDV</name>
<evidence type="ECO:0000256" key="5">
    <source>
        <dbReference type="ARBA" id="ARBA00022840"/>
    </source>
</evidence>
<proteinExistence type="inferred from homology"/>
<keyword evidence="9" id="KW-1185">Reference proteome</keyword>